<proteinExistence type="predicted"/>
<evidence type="ECO:0000313" key="1">
    <source>
        <dbReference type="EMBL" id="ABV33252.1"/>
    </source>
</evidence>
<dbReference type="STRING" id="416591.Tlet_0686"/>
<reference evidence="1 2" key="1">
    <citation type="submission" date="2007-08" db="EMBL/GenBank/DDBJ databases">
        <title>Complete sequence of Thermotoga lettingae TMO.</title>
        <authorList>
            <consortium name="US DOE Joint Genome Institute"/>
            <person name="Copeland A."/>
            <person name="Lucas S."/>
            <person name="Lapidus A."/>
            <person name="Barry K."/>
            <person name="Glavina del Rio T."/>
            <person name="Dalin E."/>
            <person name="Tice H."/>
            <person name="Pitluck S."/>
            <person name="Foster B."/>
            <person name="Bruce D."/>
            <person name="Schmutz J."/>
            <person name="Larimer F."/>
            <person name="Land M."/>
            <person name="Hauser L."/>
            <person name="Kyrpides N."/>
            <person name="Mikhailova N."/>
            <person name="Nelson K."/>
            <person name="Gogarten J.P."/>
            <person name="Noll K."/>
            <person name="Richardson P."/>
        </authorList>
    </citation>
    <scope>NUCLEOTIDE SEQUENCE [LARGE SCALE GENOMIC DNA]</scope>
    <source>
        <strain evidence="2">ATCC BAA-301 / DSM 14385 / NBRC 107922 / TMO</strain>
    </source>
</reference>
<dbReference type="Proteomes" id="UP000002016">
    <property type="component" value="Chromosome"/>
</dbReference>
<dbReference type="HOGENOM" id="CLU_1049152_0_0_0"/>
<dbReference type="RefSeq" id="WP_012002733.1">
    <property type="nucleotide sequence ID" value="NC_009828.1"/>
</dbReference>
<accession>A8F518</accession>
<dbReference type="InterPro" id="IPR032548">
    <property type="entry name" value="DUF4940"/>
</dbReference>
<protein>
    <submittedName>
        <fullName evidence="1">Uncharacterized protein</fullName>
    </submittedName>
</protein>
<name>A8F518_PSELT</name>
<sequence>MKITAITQKSVIIDELGIKDELKKFSEIVIESKIPVSVKLSGKNLLLIYVDTFLGPAVVAFEKDIIPVELLKNYLNQICLKVIPYGNLLTEISRVISPWKGQKMVGILFTQENEARLKYREQLSKIALNIVNLGEKDLYVLATNYLNIDKSAKFSLSSPSENMIESLRQAFVVDRYVSESGILNYQDIPKYRVNVRIDPKDIDFISDRVSSTDLFQLSQRRKISVQSAYNQERLIESKYWLRFDIGVDCFLYACGLRESQGRVST</sequence>
<dbReference type="EMBL" id="CP000812">
    <property type="protein sequence ID" value="ABV33252.1"/>
    <property type="molecule type" value="Genomic_DNA"/>
</dbReference>
<dbReference type="KEGG" id="tle:Tlet_0686"/>
<dbReference type="Pfam" id="PF16298">
    <property type="entry name" value="DUF4940"/>
    <property type="match status" value="1"/>
</dbReference>
<evidence type="ECO:0000313" key="2">
    <source>
        <dbReference type="Proteomes" id="UP000002016"/>
    </source>
</evidence>
<reference evidence="1 2" key="2">
    <citation type="journal article" date="2009" name="Proc. Natl. Acad. Sci. U.S.A.">
        <title>On the chimeric nature, thermophilic origin, and phylogenetic placement of the Thermotogales.</title>
        <authorList>
            <person name="Zhaxybayeva O."/>
            <person name="Swithers K.S."/>
            <person name="Lapierre P."/>
            <person name="Fournier G.P."/>
            <person name="Bickhart D.M."/>
            <person name="DeBoy R.T."/>
            <person name="Nelson K.E."/>
            <person name="Nesbo C.L."/>
            <person name="Doolittle W.F."/>
            <person name="Gogarten J.P."/>
            <person name="Noll K.M."/>
        </authorList>
    </citation>
    <scope>NUCLEOTIDE SEQUENCE [LARGE SCALE GENOMIC DNA]</scope>
    <source>
        <strain evidence="2">ATCC BAA-301 / DSM 14385 / NBRC 107922 / TMO</strain>
    </source>
</reference>
<gene>
    <name evidence="1" type="ordered locus">Tlet_0686</name>
</gene>
<dbReference type="OrthoDB" id="46945at2"/>
<keyword evidence="2" id="KW-1185">Reference proteome</keyword>
<dbReference type="AlphaFoldDB" id="A8F518"/>
<organism evidence="1 2">
    <name type="scientific">Pseudothermotoga lettingae (strain ATCC BAA-301 / DSM 14385 / NBRC 107922 / TMO)</name>
    <name type="common">Thermotoga lettingae</name>
    <dbReference type="NCBI Taxonomy" id="416591"/>
    <lineage>
        <taxon>Bacteria</taxon>
        <taxon>Thermotogati</taxon>
        <taxon>Thermotogota</taxon>
        <taxon>Thermotogae</taxon>
        <taxon>Thermotogales</taxon>
        <taxon>Thermotogaceae</taxon>
        <taxon>Pseudothermotoga</taxon>
    </lineage>
</organism>